<keyword evidence="1" id="KW-0812">Transmembrane</keyword>
<dbReference type="EMBL" id="KK365211">
    <property type="protein sequence ID" value="KCZ80005.1"/>
    <property type="molecule type" value="Genomic_DNA"/>
</dbReference>
<evidence type="ECO:0000313" key="3">
    <source>
        <dbReference type="Proteomes" id="UP000030655"/>
    </source>
</evidence>
<proteinExistence type="predicted"/>
<gene>
    <name evidence="2" type="ORF">H312_02596</name>
</gene>
<dbReference type="Proteomes" id="UP000030655">
    <property type="component" value="Unassembled WGS sequence"/>
</dbReference>
<keyword evidence="3" id="KW-1185">Reference proteome</keyword>
<feature type="transmembrane region" description="Helical" evidence="1">
    <location>
        <begin position="6"/>
        <end position="24"/>
    </location>
</feature>
<name>A0A059EYM1_9MICR</name>
<sequence length="251" mass="29355">MDLTTLLFFSGVLFSLFILIYLCIDTKKPNKLCKFMFPLKFVDGIPITQDAYNLCINKVTSILKKCLGNAKEECDLLDNPVFIDESVNVIEFSPLQTENGASKILKALILNLCKRYNIALNENTPIEKVSLIISQLLLYEKDNEMYTLPFLEIFYSNSLVSNIPNVNLLMINLVIFFRNVIMLKEMNISELKNIVYKDYYLCSIFVYKPNEMYDYLYFIDDWYNSEDNKVNICEYDDYFVAFCILGRDNRI</sequence>
<dbReference type="HOGENOM" id="CLU_1106869_0_0_1"/>
<accession>A0A059EYM1</accession>
<keyword evidence="1" id="KW-1133">Transmembrane helix</keyword>
<dbReference type="OrthoDB" id="10004999at2759"/>
<protein>
    <submittedName>
        <fullName evidence="2">Uncharacterized protein</fullName>
    </submittedName>
</protein>
<evidence type="ECO:0000313" key="2">
    <source>
        <dbReference type="EMBL" id="KCZ80005.1"/>
    </source>
</evidence>
<dbReference type="VEuPathDB" id="MicrosporidiaDB:H312_02596"/>
<reference evidence="2 3" key="2">
    <citation type="submission" date="2014-03" db="EMBL/GenBank/DDBJ databases">
        <title>The Genome Sequence of Anncaliia algerae insect isolate PRA339.</title>
        <authorList>
            <consortium name="The Broad Institute Genome Sequencing Platform"/>
            <consortium name="The Broad Institute Genome Sequencing Center for Infectious Disease"/>
            <person name="Cuomo C."/>
            <person name="Becnel J."/>
            <person name="Sanscrainte N."/>
            <person name="Walker B."/>
            <person name="Young S.K."/>
            <person name="Zeng Q."/>
            <person name="Gargeya S."/>
            <person name="Fitzgerald M."/>
            <person name="Haas B."/>
            <person name="Abouelleil A."/>
            <person name="Alvarado L."/>
            <person name="Arachchi H.M."/>
            <person name="Berlin A.M."/>
            <person name="Chapman S.B."/>
            <person name="Dewar J."/>
            <person name="Goldberg J."/>
            <person name="Griggs A."/>
            <person name="Gujja S."/>
            <person name="Hansen M."/>
            <person name="Howarth C."/>
            <person name="Imamovic A."/>
            <person name="Larimer J."/>
            <person name="McCowan C."/>
            <person name="Murphy C."/>
            <person name="Neiman D."/>
            <person name="Pearson M."/>
            <person name="Priest M."/>
            <person name="Roberts A."/>
            <person name="Saif S."/>
            <person name="Shea T."/>
            <person name="Sisk P."/>
            <person name="Sykes S."/>
            <person name="Wortman J."/>
            <person name="Nusbaum C."/>
            <person name="Birren B."/>
        </authorList>
    </citation>
    <scope>NUCLEOTIDE SEQUENCE [LARGE SCALE GENOMIC DNA]</scope>
    <source>
        <strain evidence="2 3">PRA339</strain>
    </source>
</reference>
<keyword evidence="1" id="KW-0472">Membrane</keyword>
<reference evidence="3" key="1">
    <citation type="submission" date="2013-02" db="EMBL/GenBank/DDBJ databases">
        <authorList>
            <consortium name="The Broad Institute Genome Sequencing Platform"/>
            <person name="Cuomo C."/>
            <person name="Becnel J."/>
            <person name="Sanscrainte N."/>
            <person name="Walker B."/>
            <person name="Young S.K."/>
            <person name="Zeng Q."/>
            <person name="Gargeya S."/>
            <person name="Fitzgerald M."/>
            <person name="Haas B."/>
            <person name="Abouelleil A."/>
            <person name="Alvarado L."/>
            <person name="Arachchi H.M."/>
            <person name="Berlin A.M."/>
            <person name="Chapman S.B."/>
            <person name="Dewar J."/>
            <person name="Goldberg J."/>
            <person name="Griggs A."/>
            <person name="Gujja S."/>
            <person name="Hansen M."/>
            <person name="Howarth C."/>
            <person name="Imamovic A."/>
            <person name="Larimer J."/>
            <person name="McCowan C."/>
            <person name="Murphy C."/>
            <person name="Neiman D."/>
            <person name="Pearson M."/>
            <person name="Priest M."/>
            <person name="Roberts A."/>
            <person name="Saif S."/>
            <person name="Shea T."/>
            <person name="Sisk P."/>
            <person name="Sykes S."/>
            <person name="Wortman J."/>
            <person name="Nusbaum C."/>
            <person name="Birren B."/>
        </authorList>
    </citation>
    <scope>NUCLEOTIDE SEQUENCE [LARGE SCALE GENOMIC DNA]</scope>
    <source>
        <strain evidence="3">PRA339</strain>
    </source>
</reference>
<organism evidence="2 3">
    <name type="scientific">Anncaliia algerae PRA339</name>
    <dbReference type="NCBI Taxonomy" id="1288291"/>
    <lineage>
        <taxon>Eukaryota</taxon>
        <taxon>Fungi</taxon>
        <taxon>Fungi incertae sedis</taxon>
        <taxon>Microsporidia</taxon>
        <taxon>Tubulinosematoidea</taxon>
        <taxon>Tubulinosematidae</taxon>
        <taxon>Anncaliia</taxon>
    </lineage>
</organism>
<dbReference type="AlphaFoldDB" id="A0A059EYM1"/>
<evidence type="ECO:0000256" key="1">
    <source>
        <dbReference type="SAM" id="Phobius"/>
    </source>
</evidence>